<comment type="caution">
    <text evidence="4">The sequence shown here is derived from an EMBL/GenBank/DDBJ whole genome shotgun (WGS) entry which is preliminary data.</text>
</comment>
<keyword evidence="3" id="KW-0233">DNA recombination</keyword>
<dbReference type="PANTHER" id="PTHR33217">
    <property type="entry name" value="TRANSPOSASE FOR INSERTION SEQUENCE ELEMENT IS1081"/>
    <property type="match status" value="1"/>
</dbReference>
<dbReference type="Pfam" id="PF00872">
    <property type="entry name" value="Transposase_mut"/>
    <property type="match status" value="1"/>
</dbReference>
<keyword evidence="1" id="KW-0815">Transposition</keyword>
<reference evidence="4" key="1">
    <citation type="submission" date="2016-10" db="EMBL/GenBank/DDBJ databases">
        <title>Sequence of Gallionella enrichment culture.</title>
        <authorList>
            <person name="Poehlein A."/>
            <person name="Muehling M."/>
            <person name="Daniel R."/>
        </authorList>
    </citation>
    <scope>NUCLEOTIDE SEQUENCE</scope>
</reference>
<dbReference type="InterPro" id="IPR001207">
    <property type="entry name" value="Transposase_mutator"/>
</dbReference>
<proteinExistence type="predicted"/>
<dbReference type="GO" id="GO:0004803">
    <property type="term" value="F:transposase activity"/>
    <property type="evidence" value="ECO:0007669"/>
    <property type="project" value="InterPro"/>
</dbReference>
<evidence type="ECO:0000313" key="4">
    <source>
        <dbReference type="EMBL" id="OIQ91984.1"/>
    </source>
</evidence>
<dbReference type="AlphaFoldDB" id="A0A1J5R7K6"/>
<keyword evidence="2" id="KW-0238">DNA-binding</keyword>
<accession>A0A1J5R7K6</accession>
<dbReference type="PANTHER" id="PTHR33217:SF7">
    <property type="entry name" value="TRANSPOSASE FOR INSERTION SEQUENCE ELEMENT IS1081"/>
    <property type="match status" value="1"/>
</dbReference>
<protein>
    <submittedName>
        <fullName evidence="4">Transposase, mutator family</fullName>
    </submittedName>
</protein>
<dbReference type="GO" id="GO:0003677">
    <property type="term" value="F:DNA binding"/>
    <property type="evidence" value="ECO:0007669"/>
    <property type="project" value="UniProtKB-KW"/>
</dbReference>
<gene>
    <name evidence="4" type="ORF">GALL_261200</name>
</gene>
<name>A0A1J5R7K6_9ZZZZ</name>
<evidence type="ECO:0000256" key="1">
    <source>
        <dbReference type="ARBA" id="ARBA00022578"/>
    </source>
</evidence>
<evidence type="ECO:0000256" key="3">
    <source>
        <dbReference type="ARBA" id="ARBA00023172"/>
    </source>
</evidence>
<organism evidence="4">
    <name type="scientific">mine drainage metagenome</name>
    <dbReference type="NCBI Taxonomy" id="410659"/>
    <lineage>
        <taxon>unclassified sequences</taxon>
        <taxon>metagenomes</taxon>
        <taxon>ecological metagenomes</taxon>
    </lineage>
</organism>
<dbReference type="EMBL" id="MLJW01000244">
    <property type="protein sequence ID" value="OIQ91984.1"/>
    <property type="molecule type" value="Genomic_DNA"/>
</dbReference>
<dbReference type="GO" id="GO:0006313">
    <property type="term" value="P:DNA transposition"/>
    <property type="evidence" value="ECO:0007669"/>
    <property type="project" value="InterPro"/>
</dbReference>
<sequence length="285" mass="31316">MKSRTKSKARACSQPEVQISMPMQGVLQDVQQAFYGLCIEAGRRVLDVMMEADREALCGPKGVPDAQRRAVRGGHTSSRVVLGGQRIDIRRPRARALDSGELPLPTFAWAAGADPLNAATLAAVAAGVSTRRYASTLDPLPPKVRRSCASKSAVSRRFKELSQQQLDAWLSRRLDTMDLPVIMIDGIHFADRVVLIALGIDEHAGKHILGIRDGSSEAARVVTALLSDLIERGLDAQRPRLWVIDGGKALRRAITQTFGAAALIQRCQEHKCQRWSISAEKWRRL</sequence>
<evidence type="ECO:0000256" key="2">
    <source>
        <dbReference type="ARBA" id="ARBA00023125"/>
    </source>
</evidence>